<dbReference type="PANTHER" id="PTHR24296">
    <property type="entry name" value="CYTOCHROME P450"/>
    <property type="match status" value="1"/>
</dbReference>
<evidence type="ECO:0000313" key="8">
    <source>
        <dbReference type="Proteomes" id="UP000245207"/>
    </source>
</evidence>
<evidence type="ECO:0000256" key="4">
    <source>
        <dbReference type="ARBA" id="ARBA00023002"/>
    </source>
</evidence>
<comment type="cofactor">
    <cofactor evidence="1">
        <name>heme</name>
        <dbReference type="ChEBI" id="CHEBI:30413"/>
    </cofactor>
</comment>
<dbReference type="SUPFAM" id="SSF48264">
    <property type="entry name" value="Cytochrome P450"/>
    <property type="match status" value="1"/>
</dbReference>
<keyword evidence="5" id="KW-0408">Iron</keyword>
<keyword evidence="6" id="KW-0812">Transmembrane</keyword>
<keyword evidence="6" id="KW-1133">Transmembrane helix</keyword>
<keyword evidence="8" id="KW-1185">Reference proteome</keyword>
<dbReference type="STRING" id="35608.A0A2U1PZA5"/>
<comment type="caution">
    <text evidence="7">The sequence shown here is derived from an EMBL/GenBank/DDBJ whole genome shotgun (WGS) entry which is preliminary data.</text>
</comment>
<accession>A0A2U1PZA5</accession>
<feature type="transmembrane region" description="Helical" evidence="6">
    <location>
        <begin position="12"/>
        <end position="35"/>
    </location>
</feature>
<dbReference type="GO" id="GO:0005506">
    <property type="term" value="F:iron ion binding"/>
    <property type="evidence" value="ECO:0007669"/>
    <property type="project" value="InterPro"/>
</dbReference>
<proteinExistence type="inferred from homology"/>
<dbReference type="InterPro" id="IPR036396">
    <property type="entry name" value="Cyt_P450_sf"/>
</dbReference>
<organism evidence="7 8">
    <name type="scientific">Artemisia annua</name>
    <name type="common">Sweet wormwood</name>
    <dbReference type="NCBI Taxonomy" id="35608"/>
    <lineage>
        <taxon>Eukaryota</taxon>
        <taxon>Viridiplantae</taxon>
        <taxon>Streptophyta</taxon>
        <taxon>Embryophyta</taxon>
        <taxon>Tracheophyta</taxon>
        <taxon>Spermatophyta</taxon>
        <taxon>Magnoliopsida</taxon>
        <taxon>eudicotyledons</taxon>
        <taxon>Gunneridae</taxon>
        <taxon>Pentapetalae</taxon>
        <taxon>asterids</taxon>
        <taxon>campanulids</taxon>
        <taxon>Asterales</taxon>
        <taxon>Asteraceae</taxon>
        <taxon>Asteroideae</taxon>
        <taxon>Anthemideae</taxon>
        <taxon>Artemisiinae</taxon>
        <taxon>Artemisia</taxon>
    </lineage>
</organism>
<dbReference type="GO" id="GO:0016705">
    <property type="term" value="F:oxidoreductase activity, acting on paired donors, with incorporation or reduction of molecular oxygen"/>
    <property type="evidence" value="ECO:0007669"/>
    <property type="project" value="InterPro"/>
</dbReference>
<dbReference type="AlphaFoldDB" id="A0A2U1PZA5"/>
<reference evidence="7 8" key="1">
    <citation type="journal article" date="2018" name="Mol. Plant">
        <title>The genome of Artemisia annua provides insight into the evolution of Asteraceae family and artemisinin biosynthesis.</title>
        <authorList>
            <person name="Shen Q."/>
            <person name="Zhang L."/>
            <person name="Liao Z."/>
            <person name="Wang S."/>
            <person name="Yan T."/>
            <person name="Shi P."/>
            <person name="Liu M."/>
            <person name="Fu X."/>
            <person name="Pan Q."/>
            <person name="Wang Y."/>
            <person name="Lv Z."/>
            <person name="Lu X."/>
            <person name="Zhang F."/>
            <person name="Jiang W."/>
            <person name="Ma Y."/>
            <person name="Chen M."/>
            <person name="Hao X."/>
            <person name="Li L."/>
            <person name="Tang Y."/>
            <person name="Lv G."/>
            <person name="Zhou Y."/>
            <person name="Sun X."/>
            <person name="Brodelius P.E."/>
            <person name="Rose J.K.C."/>
            <person name="Tang K."/>
        </authorList>
    </citation>
    <scope>NUCLEOTIDE SEQUENCE [LARGE SCALE GENOMIC DNA]</scope>
    <source>
        <strain evidence="8">cv. Huhao1</strain>
        <tissue evidence="7">Leaf</tissue>
    </source>
</reference>
<evidence type="ECO:0000256" key="6">
    <source>
        <dbReference type="SAM" id="Phobius"/>
    </source>
</evidence>
<sequence length="115" mass="13124">MKSENSNVIMDFLANSIFISITTPLLLLTILSVFFQTRKTKYHPIGGTVINMLINFKRLHHYMADLSAKYKTFRILSPFHGEIFTTDPAIVEYILKTNFENYGKPLDALLVGVPN</sequence>
<dbReference type="OrthoDB" id="1745078at2759"/>
<gene>
    <name evidence="7" type="ORF">CTI12_AA095260</name>
</gene>
<evidence type="ECO:0000256" key="3">
    <source>
        <dbReference type="ARBA" id="ARBA00022723"/>
    </source>
</evidence>
<dbReference type="GO" id="GO:0020037">
    <property type="term" value="F:heme binding"/>
    <property type="evidence" value="ECO:0007669"/>
    <property type="project" value="InterPro"/>
</dbReference>
<evidence type="ECO:0000313" key="7">
    <source>
        <dbReference type="EMBL" id="PWA91013.1"/>
    </source>
</evidence>
<keyword evidence="6" id="KW-0472">Membrane</keyword>
<dbReference type="GO" id="GO:0004497">
    <property type="term" value="F:monooxygenase activity"/>
    <property type="evidence" value="ECO:0007669"/>
    <property type="project" value="InterPro"/>
</dbReference>
<dbReference type="Proteomes" id="UP000245207">
    <property type="component" value="Unassembled WGS sequence"/>
</dbReference>
<evidence type="ECO:0000256" key="2">
    <source>
        <dbReference type="ARBA" id="ARBA00010617"/>
    </source>
</evidence>
<comment type="similarity">
    <text evidence="2">Belongs to the cytochrome P450 family.</text>
</comment>
<evidence type="ECO:0000256" key="5">
    <source>
        <dbReference type="ARBA" id="ARBA00023004"/>
    </source>
</evidence>
<evidence type="ECO:0000256" key="1">
    <source>
        <dbReference type="ARBA" id="ARBA00001971"/>
    </source>
</evidence>
<dbReference type="EMBL" id="PKPP01000581">
    <property type="protein sequence ID" value="PWA91013.1"/>
    <property type="molecule type" value="Genomic_DNA"/>
</dbReference>
<name>A0A2U1PZA5_ARTAN</name>
<keyword evidence="4" id="KW-0560">Oxidoreductase</keyword>
<keyword evidence="3" id="KW-0479">Metal-binding</keyword>
<protein>
    <submittedName>
        <fullName evidence="7">Cytochrome P450</fullName>
    </submittedName>
</protein>